<keyword evidence="2" id="KW-1185">Reference proteome</keyword>
<reference evidence="1 2" key="1">
    <citation type="submission" date="2023-01" db="EMBL/GenBank/DDBJ databases">
        <authorList>
            <person name="Whitehead M."/>
        </authorList>
    </citation>
    <scope>NUCLEOTIDE SEQUENCE [LARGE SCALE GENOMIC DNA]</scope>
</reference>
<evidence type="ECO:0000313" key="2">
    <source>
        <dbReference type="Proteomes" id="UP001160148"/>
    </source>
</evidence>
<sequence length="66" mass="7683">MDSKYFIENVKDHYYIQNRDDCRPYIIETLKFMYDLQLTSSVTNSIAPTLARPSVGLCVVYSKIIT</sequence>
<protein>
    <submittedName>
        <fullName evidence="1">Uncharacterized protein</fullName>
    </submittedName>
</protein>
<dbReference type="EMBL" id="CARXXK010000002">
    <property type="protein sequence ID" value="CAI6352863.1"/>
    <property type="molecule type" value="Genomic_DNA"/>
</dbReference>
<accession>A0AAV0WAM9</accession>
<name>A0AAV0WAM9_9HEMI</name>
<dbReference type="Proteomes" id="UP001160148">
    <property type="component" value="Unassembled WGS sequence"/>
</dbReference>
<dbReference type="AlphaFoldDB" id="A0AAV0WAM9"/>
<evidence type="ECO:0000313" key="1">
    <source>
        <dbReference type="EMBL" id="CAI6352863.1"/>
    </source>
</evidence>
<comment type="caution">
    <text evidence="1">The sequence shown here is derived from an EMBL/GenBank/DDBJ whole genome shotgun (WGS) entry which is preliminary data.</text>
</comment>
<gene>
    <name evidence="1" type="ORF">MEUPH1_LOCUS9054</name>
</gene>
<organism evidence="1 2">
    <name type="scientific">Macrosiphum euphorbiae</name>
    <name type="common">potato aphid</name>
    <dbReference type="NCBI Taxonomy" id="13131"/>
    <lineage>
        <taxon>Eukaryota</taxon>
        <taxon>Metazoa</taxon>
        <taxon>Ecdysozoa</taxon>
        <taxon>Arthropoda</taxon>
        <taxon>Hexapoda</taxon>
        <taxon>Insecta</taxon>
        <taxon>Pterygota</taxon>
        <taxon>Neoptera</taxon>
        <taxon>Paraneoptera</taxon>
        <taxon>Hemiptera</taxon>
        <taxon>Sternorrhyncha</taxon>
        <taxon>Aphidomorpha</taxon>
        <taxon>Aphidoidea</taxon>
        <taxon>Aphididae</taxon>
        <taxon>Macrosiphini</taxon>
        <taxon>Macrosiphum</taxon>
    </lineage>
</organism>
<proteinExistence type="predicted"/>